<dbReference type="Pfam" id="PF07731">
    <property type="entry name" value="Cu-oxidase_2"/>
    <property type="match status" value="1"/>
</dbReference>
<evidence type="ECO:0000256" key="4">
    <source>
        <dbReference type="ARBA" id="ARBA00010609"/>
    </source>
</evidence>
<dbReference type="CDD" id="cd13856">
    <property type="entry name" value="CuRO_1_Tv-LCC_like"/>
    <property type="match status" value="1"/>
</dbReference>
<evidence type="ECO:0000259" key="16">
    <source>
        <dbReference type="Pfam" id="PF07731"/>
    </source>
</evidence>
<keyword evidence="10" id="KW-0186">Copper</keyword>
<comment type="subcellular location">
    <subcellularLocation>
        <location evidence="3">Secreted</location>
    </subcellularLocation>
</comment>
<evidence type="ECO:0000313" key="18">
    <source>
        <dbReference type="EMBL" id="BAI66145.1"/>
    </source>
</evidence>
<comment type="catalytic activity">
    <reaction evidence="1">
        <text>4 hydroquinone + O2 = 4 benzosemiquinone + 2 H2O</text>
        <dbReference type="Rhea" id="RHEA:11276"/>
        <dbReference type="ChEBI" id="CHEBI:15377"/>
        <dbReference type="ChEBI" id="CHEBI:15379"/>
        <dbReference type="ChEBI" id="CHEBI:17594"/>
        <dbReference type="ChEBI" id="CHEBI:17977"/>
        <dbReference type="EC" id="1.10.3.2"/>
    </reaction>
</comment>
<evidence type="ECO:0000256" key="12">
    <source>
        <dbReference type="ARBA" id="ARBA00023180"/>
    </source>
</evidence>
<keyword evidence="11" id="KW-1015">Disulfide bond</keyword>
<dbReference type="GO" id="GO:0052716">
    <property type="term" value="F:hydroquinone:oxygen oxidoreductase activity"/>
    <property type="evidence" value="ECO:0007669"/>
    <property type="project" value="UniProtKB-EC"/>
</dbReference>
<dbReference type="CDD" id="cd13903">
    <property type="entry name" value="CuRO_3_Tv-LCC_like"/>
    <property type="match status" value="1"/>
</dbReference>
<dbReference type="PANTHER" id="PTHR11709">
    <property type="entry name" value="MULTI-COPPER OXIDASE"/>
    <property type="match status" value="1"/>
</dbReference>
<accession>D2KZ05</accession>
<dbReference type="SUPFAM" id="SSF49503">
    <property type="entry name" value="Cupredoxins"/>
    <property type="match status" value="3"/>
</dbReference>
<reference evidence="18" key="1">
    <citation type="submission" date="2009-12" db="EMBL/GenBank/DDBJ databases">
        <title>Cloning and sequencing of laccase cDNAs from Pleurotus salmoneostramineus.</title>
        <authorList>
            <person name="Sasaki T."/>
            <person name="Nozaki K."/>
            <person name="Mizuno M."/>
            <person name="Kanda T."/>
            <person name="Amano Y."/>
        </authorList>
    </citation>
    <scope>NUCLEOTIDE SEQUENCE</scope>
</reference>
<keyword evidence="12" id="KW-0325">Glycoprotein</keyword>
<dbReference type="GO" id="GO:0005507">
    <property type="term" value="F:copper ion binding"/>
    <property type="evidence" value="ECO:0007669"/>
    <property type="project" value="InterPro"/>
</dbReference>
<evidence type="ECO:0000256" key="1">
    <source>
        <dbReference type="ARBA" id="ARBA00000349"/>
    </source>
</evidence>
<keyword evidence="7" id="KW-0479">Metal-binding</keyword>
<proteinExistence type="evidence at transcript level"/>
<feature type="domain" description="Plastocyanin-like" evidence="17">
    <location>
        <begin position="36"/>
        <end position="150"/>
    </location>
</feature>
<evidence type="ECO:0000256" key="9">
    <source>
        <dbReference type="ARBA" id="ARBA00023002"/>
    </source>
</evidence>
<dbReference type="GO" id="GO:0046274">
    <property type="term" value="P:lignin catabolic process"/>
    <property type="evidence" value="ECO:0007669"/>
    <property type="project" value="UniProtKB-KW"/>
</dbReference>
<evidence type="ECO:0000256" key="6">
    <source>
        <dbReference type="ARBA" id="ARBA00022525"/>
    </source>
</evidence>
<keyword evidence="14" id="KW-0732">Signal</keyword>
<name>D2KZ05_9AGAR</name>
<dbReference type="PROSITE" id="PS00080">
    <property type="entry name" value="MULTICOPPER_OXIDASE2"/>
    <property type="match status" value="1"/>
</dbReference>
<evidence type="ECO:0000256" key="2">
    <source>
        <dbReference type="ARBA" id="ARBA00001935"/>
    </source>
</evidence>
<dbReference type="PANTHER" id="PTHR11709:SF511">
    <property type="entry name" value="LACCASE"/>
    <property type="match status" value="1"/>
</dbReference>
<organism evidence="18">
    <name type="scientific">Pleurotus salmoneostramineus</name>
    <dbReference type="NCBI Taxonomy" id="64638"/>
    <lineage>
        <taxon>Eukaryota</taxon>
        <taxon>Fungi</taxon>
        <taxon>Dikarya</taxon>
        <taxon>Basidiomycota</taxon>
        <taxon>Agaricomycotina</taxon>
        <taxon>Agaricomycetes</taxon>
        <taxon>Agaricomycetidae</taxon>
        <taxon>Agaricales</taxon>
        <taxon>Pleurotineae</taxon>
        <taxon>Pleurotaceae</taxon>
        <taxon>Pleurotus</taxon>
    </lineage>
</organism>
<dbReference type="EMBL" id="AB539124">
    <property type="protein sequence ID" value="BAI66145.1"/>
    <property type="molecule type" value="mRNA"/>
</dbReference>
<keyword evidence="6" id="KW-0964">Secreted</keyword>
<feature type="chain" id="PRO_5003033878" description="laccase" evidence="14">
    <location>
        <begin position="22"/>
        <end position="523"/>
    </location>
</feature>
<dbReference type="Pfam" id="PF00394">
    <property type="entry name" value="Cu-oxidase"/>
    <property type="match status" value="1"/>
</dbReference>
<evidence type="ECO:0000256" key="3">
    <source>
        <dbReference type="ARBA" id="ARBA00004613"/>
    </source>
</evidence>
<evidence type="ECO:0000256" key="11">
    <source>
        <dbReference type="ARBA" id="ARBA00023157"/>
    </source>
</evidence>
<evidence type="ECO:0000256" key="5">
    <source>
        <dbReference type="ARBA" id="ARBA00012297"/>
    </source>
</evidence>
<dbReference type="GO" id="GO:0005576">
    <property type="term" value="C:extracellular region"/>
    <property type="evidence" value="ECO:0007669"/>
    <property type="project" value="UniProtKB-SubCell"/>
</dbReference>
<dbReference type="FunFam" id="2.60.40.420:FF:000045">
    <property type="entry name" value="Laccase 2"/>
    <property type="match status" value="1"/>
</dbReference>
<keyword evidence="8" id="KW-0677">Repeat</keyword>
<dbReference type="InterPro" id="IPR045087">
    <property type="entry name" value="Cu-oxidase_fam"/>
</dbReference>
<dbReference type="AlphaFoldDB" id="D2KZ05"/>
<comment type="similarity">
    <text evidence="4">Belongs to the multicopper oxidase family.</text>
</comment>
<evidence type="ECO:0000259" key="17">
    <source>
        <dbReference type="Pfam" id="PF07732"/>
    </source>
</evidence>
<comment type="cofactor">
    <cofactor evidence="2">
        <name>Cu cation</name>
        <dbReference type="ChEBI" id="CHEBI:23378"/>
    </cofactor>
</comment>
<dbReference type="SMR" id="D2KZ05"/>
<dbReference type="InterPro" id="IPR008972">
    <property type="entry name" value="Cupredoxin"/>
</dbReference>
<evidence type="ECO:0000256" key="14">
    <source>
        <dbReference type="SAM" id="SignalP"/>
    </source>
</evidence>
<gene>
    <name evidence="18" type="primary">lcc5</name>
</gene>
<keyword evidence="9" id="KW-0560">Oxidoreductase</keyword>
<dbReference type="CAZy" id="AA1">
    <property type="family name" value="Auxiliary Activities 1"/>
</dbReference>
<dbReference type="FunFam" id="2.60.40.420:FF:000112">
    <property type="entry name" value="Laccase B"/>
    <property type="match status" value="1"/>
</dbReference>
<dbReference type="InterPro" id="IPR002355">
    <property type="entry name" value="Cu_oxidase_Cu_BS"/>
</dbReference>
<evidence type="ECO:0000256" key="8">
    <source>
        <dbReference type="ARBA" id="ARBA00022737"/>
    </source>
</evidence>
<evidence type="ECO:0000256" key="13">
    <source>
        <dbReference type="ARBA" id="ARBA00023185"/>
    </source>
</evidence>
<dbReference type="InterPro" id="IPR001117">
    <property type="entry name" value="Cu-oxidase_2nd"/>
</dbReference>
<evidence type="ECO:0000259" key="15">
    <source>
        <dbReference type="Pfam" id="PF00394"/>
    </source>
</evidence>
<protein>
    <recommendedName>
        <fullName evidence="5">laccase</fullName>
        <ecNumber evidence="5">1.10.3.2</ecNumber>
    </recommendedName>
</protein>
<dbReference type="InterPro" id="IPR011707">
    <property type="entry name" value="Cu-oxidase-like_N"/>
</dbReference>
<dbReference type="Pfam" id="PF07732">
    <property type="entry name" value="Cu-oxidase_3"/>
    <property type="match status" value="1"/>
</dbReference>
<dbReference type="InterPro" id="IPR011706">
    <property type="entry name" value="Cu-oxidase_C"/>
</dbReference>
<sequence length="523" mass="57739">MIKHILSFSITVLSILSSSNAAIGPVGTLDIVNRLVQPDGFRREAVVANGQFPGPLIRGVKGDEFSLNVVNSLKDTRMRTSTSIHWHGLFQEKSTWADGPAFITQCPITPQNSFEYKFHVPDQAGTFWYHAHHSTQYCDGLRGPFVIYDPCDPHKDLYDVDDESTVLTVGDWYHTNAETLGHQGRAPTPDLTVFNGIGRAQNGSQVPLYVLNVEQGKRYRIRLINIACEPNYNFTIDGHYLNVIEADGENVHPLPVDSIDIFASQRYSFVLHANQPIGNYWIRANPNAGPQGFENGINSAILRYKGAPKVDPTTPYIPFTNPLYEWDLHPLHNPPAPGLPFPGGADVALNLAFSFDPMSTKFTTNGVAFEPPTVPVLLQILSGAQSAQSLLPHGGVYTLPPNKVIEISMPGGVVGGPHPFHLHGHTFSVVRSAGSTVYNYENPVRRDVVSVGSAGDNVTIRFVTDNNGPWFLHCHVDWHLELGLAVVLAENPPDMALSDQQPPPEWYKLCPLYEEYNKQVPNS</sequence>
<dbReference type="EC" id="1.10.3.2" evidence="5"/>
<feature type="signal peptide" evidence="14">
    <location>
        <begin position="1"/>
        <end position="21"/>
    </location>
</feature>
<dbReference type="Gene3D" id="2.60.40.420">
    <property type="entry name" value="Cupredoxins - blue copper proteins"/>
    <property type="match status" value="3"/>
</dbReference>
<keyword evidence="13" id="KW-0439">Lignin degradation</keyword>
<evidence type="ECO:0000256" key="7">
    <source>
        <dbReference type="ARBA" id="ARBA00022723"/>
    </source>
</evidence>
<evidence type="ECO:0000256" key="10">
    <source>
        <dbReference type="ARBA" id="ARBA00023008"/>
    </source>
</evidence>
<feature type="domain" description="Plastocyanin-like" evidence="15">
    <location>
        <begin position="163"/>
        <end position="307"/>
    </location>
</feature>
<feature type="domain" description="Plastocyanin-like" evidence="16">
    <location>
        <begin position="371"/>
        <end position="493"/>
    </location>
</feature>